<sequence>MSLRRLLLPATIVPALLIGCAPVPTAATSTETPAPAVGGATAPAEAAVPVTAALAECSGLELHTAGASVAGAALAQCLQAFIEAARTGSARLEHALPSEQRWLVVDAGAYVLHDRLDGGKIAITPDAGWSESDGVWIRADPNGSVEEIIADQVVEAARGLAMPAAIGGFATAGSAFTVGEPEELGLPDGLSRSLTPIAMDAPIDVDGVYTIDEMVFYGDETVPLVAMKTTATMPGLPSETSMTYFADWGAEVDLDEIEELTGTELPIP</sequence>
<dbReference type="RefSeq" id="WP_153683054.1">
    <property type="nucleotide sequence ID" value="NZ_WJIF01000001.1"/>
</dbReference>
<reference evidence="2 3" key="1">
    <citation type="submission" date="2019-10" db="EMBL/GenBank/DDBJ databases">
        <authorList>
            <person name="Nie G."/>
            <person name="Ming H."/>
            <person name="Yi B."/>
        </authorList>
    </citation>
    <scope>NUCLEOTIDE SEQUENCE [LARGE SCALE GENOMIC DNA]</scope>
    <source>
        <strain evidence="2 3">CFH 90414</strain>
    </source>
</reference>
<feature type="chain" id="PRO_5026021612" description="LppX_LprAFG lipoprotein" evidence="1">
    <location>
        <begin position="27"/>
        <end position="268"/>
    </location>
</feature>
<keyword evidence="3" id="KW-1185">Reference proteome</keyword>
<comment type="caution">
    <text evidence="2">The sequence shown here is derived from an EMBL/GenBank/DDBJ whole genome shotgun (WGS) entry which is preliminary data.</text>
</comment>
<name>A0A6I2F4D0_9MICO</name>
<keyword evidence="1" id="KW-0732">Signal</keyword>
<evidence type="ECO:0008006" key="4">
    <source>
        <dbReference type="Google" id="ProtNLM"/>
    </source>
</evidence>
<gene>
    <name evidence="2" type="ORF">GE115_01605</name>
</gene>
<evidence type="ECO:0000256" key="1">
    <source>
        <dbReference type="SAM" id="SignalP"/>
    </source>
</evidence>
<dbReference type="Proteomes" id="UP000431080">
    <property type="component" value="Unassembled WGS sequence"/>
</dbReference>
<proteinExistence type="predicted"/>
<dbReference type="AlphaFoldDB" id="A0A6I2F4D0"/>
<feature type="signal peptide" evidence="1">
    <location>
        <begin position="1"/>
        <end position="26"/>
    </location>
</feature>
<evidence type="ECO:0000313" key="3">
    <source>
        <dbReference type="Proteomes" id="UP000431080"/>
    </source>
</evidence>
<organism evidence="2 3">
    <name type="scientific">Agromyces agglutinans</name>
    <dbReference type="NCBI Taxonomy" id="2662258"/>
    <lineage>
        <taxon>Bacteria</taxon>
        <taxon>Bacillati</taxon>
        <taxon>Actinomycetota</taxon>
        <taxon>Actinomycetes</taxon>
        <taxon>Micrococcales</taxon>
        <taxon>Microbacteriaceae</taxon>
        <taxon>Agromyces</taxon>
    </lineage>
</organism>
<protein>
    <recommendedName>
        <fullName evidence="4">LppX_LprAFG lipoprotein</fullName>
    </recommendedName>
</protein>
<dbReference type="EMBL" id="WJIF01000001">
    <property type="protein sequence ID" value="MRG58577.1"/>
    <property type="molecule type" value="Genomic_DNA"/>
</dbReference>
<dbReference type="PROSITE" id="PS51257">
    <property type="entry name" value="PROKAR_LIPOPROTEIN"/>
    <property type="match status" value="1"/>
</dbReference>
<accession>A0A6I2F4D0</accession>
<evidence type="ECO:0000313" key="2">
    <source>
        <dbReference type="EMBL" id="MRG58577.1"/>
    </source>
</evidence>